<evidence type="ECO:0000256" key="1">
    <source>
        <dbReference type="SAM" id="SignalP"/>
    </source>
</evidence>
<evidence type="ECO:0000259" key="2">
    <source>
        <dbReference type="Pfam" id="PF07969"/>
    </source>
</evidence>
<dbReference type="GO" id="GO:0016810">
    <property type="term" value="F:hydrolase activity, acting on carbon-nitrogen (but not peptide) bonds"/>
    <property type="evidence" value="ECO:0007669"/>
    <property type="project" value="InterPro"/>
</dbReference>
<dbReference type="Gene3D" id="3.20.20.140">
    <property type="entry name" value="Metal-dependent hydrolases"/>
    <property type="match status" value="1"/>
</dbReference>
<dbReference type="Pfam" id="PF07969">
    <property type="entry name" value="Amidohydro_3"/>
    <property type="match status" value="1"/>
</dbReference>
<dbReference type="STRING" id="1938817.SAMN06296008_102176"/>
<organism evidence="3 4">
    <name type="scientific">Polynucleobacter kasalickyi</name>
    <dbReference type="NCBI Taxonomy" id="1938817"/>
    <lineage>
        <taxon>Bacteria</taxon>
        <taxon>Pseudomonadati</taxon>
        <taxon>Pseudomonadota</taxon>
        <taxon>Betaproteobacteria</taxon>
        <taxon>Burkholderiales</taxon>
        <taxon>Burkholderiaceae</taxon>
        <taxon>Polynucleobacter</taxon>
    </lineage>
</organism>
<dbReference type="SUPFAM" id="SSF51556">
    <property type="entry name" value="Metallo-dependent hydrolases"/>
    <property type="match status" value="1"/>
</dbReference>
<keyword evidence="1" id="KW-0732">Signal</keyword>
<feature type="chain" id="PRO_5011986386" description="Amidohydrolase 3 domain-containing protein" evidence="1">
    <location>
        <begin position="42"/>
        <end position="569"/>
    </location>
</feature>
<dbReference type="PANTHER" id="PTHR22642">
    <property type="entry name" value="IMIDAZOLONEPROPIONASE"/>
    <property type="match status" value="1"/>
</dbReference>
<dbReference type="Gene3D" id="3.10.310.70">
    <property type="match status" value="1"/>
</dbReference>
<dbReference type="CDD" id="cd01300">
    <property type="entry name" value="YtcJ_like"/>
    <property type="match status" value="1"/>
</dbReference>
<feature type="domain" description="Amidohydrolase 3" evidence="2">
    <location>
        <begin position="92"/>
        <end position="567"/>
    </location>
</feature>
<dbReference type="AlphaFoldDB" id="A0A1W1YBQ3"/>
<dbReference type="InterPro" id="IPR013108">
    <property type="entry name" value="Amidohydro_3"/>
</dbReference>
<sequence length="569" mass="64237">MMGTSMKLLNRFHDEYLHFFQCKTIKTISICLLFFANSAIAQTAADFILYNGKVITVDQQFRVVQAIAITGDKILATGTNQEMLRLKTKATELIDLKGKTVIPGLIDNHAHFIRSPEHMELRLDGVLYRKQAIQMIQEAVAKAKSNDWVITIGGWSKTQFLDDPRGFDLAELDQISKNIPIVIQEVYLRTYLNSVAIEKLNLNENTPDPRGGKILKTSTGKLSGIVEGAGGVAFIAEKLPLPNPQEWQENVKQYTKYLNRLGITSWYDAGGRGLDERHYQAYQALVDQGKLTVRAFYTTMRSPSTPQDVDKTLLEVTTQKPFQGNDFFDNIGWGESLYGPASTTLLKNDYKVQQQHMEQVRRMIRAIATRGLALNAHVEMENAIDAYLDEYEALHKEIPIKGLRWSFSHVDQITPQQIQRMKKLGIAVGLHTRPIIQGELMQDVHNEHSKTMPPFRLVQDSGITWGLGSDATAVTTANPFFNLDFAVTGRMVNGKKINYQSVTREEALIAHTRNNAQFLFQENNLGSLQPGKYADLLILNKDYLTVPLKEIRNLYPIATMVAGKFVFKQ</sequence>
<feature type="signal peptide" evidence="1">
    <location>
        <begin position="1"/>
        <end position="41"/>
    </location>
</feature>
<dbReference type="Proteomes" id="UP000192708">
    <property type="component" value="Unassembled WGS sequence"/>
</dbReference>
<keyword evidence="4" id="KW-1185">Reference proteome</keyword>
<protein>
    <recommendedName>
        <fullName evidence="2">Amidohydrolase 3 domain-containing protein</fullName>
    </recommendedName>
</protein>
<dbReference type="PANTHER" id="PTHR22642:SF21">
    <property type="entry name" value="PERIPLASMIC PROTEIN"/>
    <property type="match status" value="1"/>
</dbReference>
<name>A0A1W1YBQ3_9BURK</name>
<accession>A0A1W1YBQ3</accession>
<dbReference type="EMBL" id="FWXJ01000002">
    <property type="protein sequence ID" value="SMC33158.1"/>
    <property type="molecule type" value="Genomic_DNA"/>
</dbReference>
<dbReference type="SUPFAM" id="SSF51338">
    <property type="entry name" value="Composite domain of metallo-dependent hydrolases"/>
    <property type="match status" value="1"/>
</dbReference>
<gene>
    <name evidence="3" type="ORF">SAMN06296008_102176</name>
</gene>
<dbReference type="InterPro" id="IPR032466">
    <property type="entry name" value="Metal_Hydrolase"/>
</dbReference>
<dbReference type="InterPro" id="IPR011059">
    <property type="entry name" value="Metal-dep_hydrolase_composite"/>
</dbReference>
<dbReference type="Gene3D" id="2.30.40.10">
    <property type="entry name" value="Urease, subunit C, domain 1"/>
    <property type="match status" value="1"/>
</dbReference>
<proteinExistence type="predicted"/>
<dbReference type="InterPro" id="IPR033932">
    <property type="entry name" value="YtcJ-like"/>
</dbReference>
<evidence type="ECO:0000313" key="4">
    <source>
        <dbReference type="Proteomes" id="UP000192708"/>
    </source>
</evidence>
<reference evidence="3 4" key="1">
    <citation type="submission" date="2017-04" db="EMBL/GenBank/DDBJ databases">
        <authorList>
            <person name="Afonso C.L."/>
            <person name="Miller P.J."/>
            <person name="Scott M.A."/>
            <person name="Spackman E."/>
            <person name="Goraichik I."/>
            <person name="Dimitrov K.M."/>
            <person name="Suarez D.L."/>
            <person name="Swayne D.E."/>
        </authorList>
    </citation>
    <scope>NUCLEOTIDE SEQUENCE [LARGE SCALE GENOMIC DNA]</scope>
    <source>
        <strain evidence="3 4">VK13</strain>
    </source>
</reference>
<evidence type="ECO:0000313" key="3">
    <source>
        <dbReference type="EMBL" id="SMC33158.1"/>
    </source>
</evidence>